<accession>A0AAN6ZUR0</accession>
<proteinExistence type="predicted"/>
<protein>
    <submittedName>
        <fullName evidence="1">Uncharacterized protein</fullName>
    </submittedName>
</protein>
<dbReference type="Proteomes" id="UP001302745">
    <property type="component" value="Unassembled WGS sequence"/>
</dbReference>
<evidence type="ECO:0000313" key="1">
    <source>
        <dbReference type="EMBL" id="KAK4149631.1"/>
    </source>
</evidence>
<reference evidence="1" key="2">
    <citation type="submission" date="2023-05" db="EMBL/GenBank/DDBJ databases">
        <authorList>
            <consortium name="Lawrence Berkeley National Laboratory"/>
            <person name="Steindorff A."/>
            <person name="Hensen N."/>
            <person name="Bonometti L."/>
            <person name="Westerberg I."/>
            <person name="Brannstrom I.O."/>
            <person name="Guillou S."/>
            <person name="Cros-Aarteil S."/>
            <person name="Calhoun S."/>
            <person name="Haridas S."/>
            <person name="Kuo A."/>
            <person name="Mondo S."/>
            <person name="Pangilinan J."/>
            <person name="Riley R."/>
            <person name="Labutti K."/>
            <person name="Andreopoulos B."/>
            <person name="Lipzen A."/>
            <person name="Chen C."/>
            <person name="Yanf M."/>
            <person name="Daum C."/>
            <person name="Ng V."/>
            <person name="Clum A."/>
            <person name="Ohm R."/>
            <person name="Martin F."/>
            <person name="Silar P."/>
            <person name="Natvig D."/>
            <person name="Lalanne C."/>
            <person name="Gautier V."/>
            <person name="Ament-Velasquez S.L."/>
            <person name="Kruys A."/>
            <person name="Hutchinson M.I."/>
            <person name="Powell A.J."/>
            <person name="Barry K."/>
            <person name="Miller A.N."/>
            <person name="Grigoriev I.V."/>
            <person name="Debuchy R."/>
            <person name="Gladieux P."/>
            <person name="Thoren M.H."/>
            <person name="Johannesson H."/>
        </authorList>
    </citation>
    <scope>NUCLEOTIDE SEQUENCE</scope>
    <source>
        <strain evidence="1">CBS 538.74</strain>
    </source>
</reference>
<dbReference type="AlphaFoldDB" id="A0AAN6ZUR0"/>
<evidence type="ECO:0000313" key="2">
    <source>
        <dbReference type="Proteomes" id="UP001302745"/>
    </source>
</evidence>
<organism evidence="1 2">
    <name type="scientific">Chaetomidium leptoderma</name>
    <dbReference type="NCBI Taxonomy" id="669021"/>
    <lineage>
        <taxon>Eukaryota</taxon>
        <taxon>Fungi</taxon>
        <taxon>Dikarya</taxon>
        <taxon>Ascomycota</taxon>
        <taxon>Pezizomycotina</taxon>
        <taxon>Sordariomycetes</taxon>
        <taxon>Sordariomycetidae</taxon>
        <taxon>Sordariales</taxon>
        <taxon>Chaetomiaceae</taxon>
        <taxon>Chaetomidium</taxon>
    </lineage>
</organism>
<dbReference type="Pfam" id="PF26639">
    <property type="entry name" value="Het-6_barrel"/>
    <property type="match status" value="1"/>
</dbReference>
<dbReference type="EMBL" id="MU857139">
    <property type="protein sequence ID" value="KAK4149631.1"/>
    <property type="molecule type" value="Genomic_DNA"/>
</dbReference>
<keyword evidence="2" id="KW-1185">Reference proteome</keyword>
<name>A0AAN6ZUR0_9PEZI</name>
<sequence>MYRLINKKLQLSETRSEPYVSRLTEGEILERFIEVAPPAEQFLTQASVLGRRFCVTEQGRMAIVPRECLKGDILCVVKGGRVPLVLRGPRKLAEDRPEVYELVGSCYIHGLMDRG</sequence>
<comment type="caution">
    <text evidence="1">The sequence shown here is derived from an EMBL/GenBank/DDBJ whole genome shotgun (WGS) entry which is preliminary data.</text>
</comment>
<reference evidence="1" key="1">
    <citation type="journal article" date="2023" name="Mol. Phylogenet. Evol.">
        <title>Genome-scale phylogeny and comparative genomics of the fungal order Sordariales.</title>
        <authorList>
            <person name="Hensen N."/>
            <person name="Bonometti L."/>
            <person name="Westerberg I."/>
            <person name="Brannstrom I.O."/>
            <person name="Guillou S."/>
            <person name="Cros-Aarteil S."/>
            <person name="Calhoun S."/>
            <person name="Haridas S."/>
            <person name="Kuo A."/>
            <person name="Mondo S."/>
            <person name="Pangilinan J."/>
            <person name="Riley R."/>
            <person name="LaButti K."/>
            <person name="Andreopoulos B."/>
            <person name="Lipzen A."/>
            <person name="Chen C."/>
            <person name="Yan M."/>
            <person name="Daum C."/>
            <person name="Ng V."/>
            <person name="Clum A."/>
            <person name="Steindorff A."/>
            <person name="Ohm R.A."/>
            <person name="Martin F."/>
            <person name="Silar P."/>
            <person name="Natvig D.O."/>
            <person name="Lalanne C."/>
            <person name="Gautier V."/>
            <person name="Ament-Velasquez S.L."/>
            <person name="Kruys A."/>
            <person name="Hutchinson M.I."/>
            <person name="Powell A.J."/>
            <person name="Barry K."/>
            <person name="Miller A.N."/>
            <person name="Grigoriev I.V."/>
            <person name="Debuchy R."/>
            <person name="Gladieux P."/>
            <person name="Hiltunen Thoren M."/>
            <person name="Johannesson H."/>
        </authorList>
    </citation>
    <scope>NUCLEOTIDE SEQUENCE</scope>
    <source>
        <strain evidence="1">CBS 538.74</strain>
    </source>
</reference>
<gene>
    <name evidence="1" type="ORF">C8A00DRAFT_18709</name>
</gene>